<keyword evidence="5 12" id="KW-0732">Signal</keyword>
<evidence type="ECO:0000259" key="14">
    <source>
        <dbReference type="Pfam" id="PF07715"/>
    </source>
</evidence>
<evidence type="ECO:0000256" key="8">
    <source>
        <dbReference type="ARBA" id="ARBA00023237"/>
    </source>
</evidence>
<dbReference type="InterPro" id="IPR036942">
    <property type="entry name" value="Beta-barrel_TonB_sf"/>
</dbReference>
<keyword evidence="4 9" id="KW-0812">Transmembrane</keyword>
<feature type="signal peptide" evidence="12">
    <location>
        <begin position="1"/>
        <end position="26"/>
    </location>
</feature>
<comment type="similarity">
    <text evidence="9 11">Belongs to the TonB-dependent receptor family.</text>
</comment>
<dbReference type="Pfam" id="PF00593">
    <property type="entry name" value="TonB_dep_Rec_b-barrel"/>
    <property type="match status" value="1"/>
</dbReference>
<gene>
    <name evidence="15" type="ORF">AB6713_19820</name>
</gene>
<dbReference type="PANTHER" id="PTHR30442:SF0">
    <property type="entry name" value="FE(3+) DICITRATE TRANSPORT PROTEIN FECA"/>
    <property type="match status" value="1"/>
</dbReference>
<feature type="domain" description="TonB-dependent receptor plug" evidence="14">
    <location>
        <begin position="49"/>
        <end position="159"/>
    </location>
</feature>
<dbReference type="Proteomes" id="UP001566331">
    <property type="component" value="Unassembled WGS sequence"/>
</dbReference>
<evidence type="ECO:0000256" key="6">
    <source>
        <dbReference type="ARBA" id="ARBA00023077"/>
    </source>
</evidence>
<dbReference type="RefSeq" id="WP_370565108.1">
    <property type="nucleotide sequence ID" value="NZ_JBFWIB010000013.1"/>
</dbReference>
<evidence type="ECO:0000256" key="5">
    <source>
        <dbReference type="ARBA" id="ARBA00022729"/>
    </source>
</evidence>
<comment type="subcellular location">
    <subcellularLocation>
        <location evidence="1 9">Cell outer membrane</location>
        <topology evidence="1 9">Multi-pass membrane protein</topology>
    </subcellularLocation>
</comment>
<evidence type="ECO:0000256" key="10">
    <source>
        <dbReference type="PROSITE-ProRule" id="PRU10144"/>
    </source>
</evidence>
<dbReference type="PANTHER" id="PTHR30442">
    <property type="entry name" value="IRON III DICITRATE TRANSPORT PROTEIN FECA"/>
    <property type="match status" value="1"/>
</dbReference>
<evidence type="ECO:0000256" key="3">
    <source>
        <dbReference type="ARBA" id="ARBA00022452"/>
    </source>
</evidence>
<dbReference type="PROSITE" id="PS52016">
    <property type="entry name" value="TONB_DEPENDENT_REC_3"/>
    <property type="match status" value="1"/>
</dbReference>
<dbReference type="InterPro" id="IPR039426">
    <property type="entry name" value="TonB-dep_rcpt-like"/>
</dbReference>
<dbReference type="CDD" id="cd01347">
    <property type="entry name" value="ligand_gated_channel"/>
    <property type="match status" value="1"/>
</dbReference>
<dbReference type="EMBL" id="JBFWIC010000054">
    <property type="protein sequence ID" value="MEZ0476830.1"/>
    <property type="molecule type" value="Genomic_DNA"/>
</dbReference>
<dbReference type="Gene3D" id="2.170.130.10">
    <property type="entry name" value="TonB-dependent receptor, plug domain"/>
    <property type="match status" value="1"/>
</dbReference>
<accession>A0ABV4HVN5</accession>
<dbReference type="InterPro" id="IPR012910">
    <property type="entry name" value="Plug_dom"/>
</dbReference>
<evidence type="ECO:0000256" key="4">
    <source>
        <dbReference type="ARBA" id="ARBA00022692"/>
    </source>
</evidence>
<comment type="caution">
    <text evidence="15">The sequence shown here is derived from an EMBL/GenBank/DDBJ whole genome shotgun (WGS) entry which is preliminary data.</text>
</comment>
<feature type="short sequence motif" description="TonB C-terminal box" evidence="10">
    <location>
        <begin position="720"/>
        <end position="737"/>
    </location>
</feature>
<dbReference type="Pfam" id="PF07715">
    <property type="entry name" value="Plug"/>
    <property type="match status" value="1"/>
</dbReference>
<sequence length="737" mass="80006">MLSRHLPGSFLCMAILSALHAAPAHAEVAIAPDPATLDRIQVIGSAARAREVSGAAQYIGSEALADFEYTDIQRVLRQAPGVYVVEEDGYGLRPNIGIRGSGIDRNSRITVMEDGVLIAPAAYAAPAAYYFPPAARMSAVEILKGAAAVRSGPRTTGGAINLISTPIPDANLGGYASLLLGQDDTVLGHAWLGGQQDNGFGFLIETVQQRSDGFKQLDGGGGTGYDLQDALVKLAYTHDTGEGPMQRVELRLGRNDQDADETYLGLSDADFRATPDRRYAASQLDHLDVEHTDVQLRHTIAFDDRIDLSTVLYRHDTTRAWYKLQDVTGAGLGTVLDDPAAFAEQYGWLTGGDSPDDALRIRNNNRSYDARGAQTALGLRIDGDRVSHQLQLSARYHEDEEDRFQQDDRYRMQDGRLVLTTPGLPGSQDNRVGSAEAWSYYLADEITIGRLTLAPGLRYEDIRLERVDYARTPDGRQQAPTGVTRTEVDQWIPGFGASWALADGWTLFGSVSRGFNPPGPGSDAAPERSRNHELGVRVDRGALSGEAVAFYNDYSNLVGTCTESTGGGCSIGQQFDGGEARVGGLEARLSWTANRDGAVRYPLRASYTWTDAEFRNSFGSDFEEWGDVTRGDALPYLPEQLLWLSAGAEGERWSTDLSASYVGEMREVAGQGAIPAGERVGSAVIVDLAASWRIAGRLELLGKVENLLDETYLAARRPNGARPGRPRTAFVGMRYRF</sequence>
<keyword evidence="15" id="KW-0675">Receptor</keyword>
<organism evidence="15 16">
    <name type="scientific">Luteimonas salinilitoris</name>
    <dbReference type="NCBI Taxonomy" id="3237697"/>
    <lineage>
        <taxon>Bacteria</taxon>
        <taxon>Pseudomonadati</taxon>
        <taxon>Pseudomonadota</taxon>
        <taxon>Gammaproteobacteria</taxon>
        <taxon>Lysobacterales</taxon>
        <taxon>Lysobacteraceae</taxon>
        <taxon>Luteimonas</taxon>
    </lineage>
</organism>
<dbReference type="InterPro" id="IPR000531">
    <property type="entry name" value="Beta-barrel_TonB"/>
</dbReference>
<keyword evidence="3 9" id="KW-1134">Transmembrane beta strand</keyword>
<evidence type="ECO:0000256" key="9">
    <source>
        <dbReference type="PROSITE-ProRule" id="PRU01360"/>
    </source>
</evidence>
<evidence type="ECO:0000256" key="11">
    <source>
        <dbReference type="RuleBase" id="RU003357"/>
    </source>
</evidence>
<feature type="chain" id="PRO_5045571917" evidence="12">
    <location>
        <begin position="27"/>
        <end position="737"/>
    </location>
</feature>
<keyword evidence="2 9" id="KW-0813">Transport</keyword>
<dbReference type="Gene3D" id="2.40.170.20">
    <property type="entry name" value="TonB-dependent receptor, beta-barrel domain"/>
    <property type="match status" value="1"/>
</dbReference>
<reference evidence="15 16" key="1">
    <citation type="submission" date="2024-07" db="EMBL/GenBank/DDBJ databases">
        <title>Luteimonas salilacus sp. nov., isolated from the shore soil of Salt Lake in Tibet of China.</title>
        <authorList>
            <person name="Zhang X."/>
            <person name="Li A."/>
        </authorList>
    </citation>
    <scope>NUCLEOTIDE SEQUENCE [LARGE SCALE GENOMIC DNA]</scope>
    <source>
        <strain evidence="15 16">B3-2-R+30</strain>
    </source>
</reference>
<keyword evidence="8 9" id="KW-0998">Cell outer membrane</keyword>
<evidence type="ECO:0000256" key="2">
    <source>
        <dbReference type="ARBA" id="ARBA00022448"/>
    </source>
</evidence>
<dbReference type="PROSITE" id="PS01156">
    <property type="entry name" value="TONB_DEPENDENT_REC_2"/>
    <property type="match status" value="1"/>
</dbReference>
<dbReference type="InterPro" id="IPR010917">
    <property type="entry name" value="TonB_rcpt_CS"/>
</dbReference>
<evidence type="ECO:0000256" key="12">
    <source>
        <dbReference type="SAM" id="SignalP"/>
    </source>
</evidence>
<keyword evidence="6 11" id="KW-0798">TonB box</keyword>
<name>A0ABV4HVN5_9GAMM</name>
<evidence type="ECO:0000256" key="7">
    <source>
        <dbReference type="ARBA" id="ARBA00023136"/>
    </source>
</evidence>
<keyword evidence="7 9" id="KW-0472">Membrane</keyword>
<feature type="domain" description="TonB-dependent receptor-like beta-barrel" evidence="13">
    <location>
        <begin position="259"/>
        <end position="707"/>
    </location>
</feature>
<evidence type="ECO:0000256" key="1">
    <source>
        <dbReference type="ARBA" id="ARBA00004571"/>
    </source>
</evidence>
<dbReference type="SUPFAM" id="SSF56935">
    <property type="entry name" value="Porins"/>
    <property type="match status" value="1"/>
</dbReference>
<dbReference type="InterPro" id="IPR037066">
    <property type="entry name" value="Plug_dom_sf"/>
</dbReference>
<keyword evidence="16" id="KW-1185">Reference proteome</keyword>
<evidence type="ECO:0000313" key="16">
    <source>
        <dbReference type="Proteomes" id="UP001566331"/>
    </source>
</evidence>
<evidence type="ECO:0000313" key="15">
    <source>
        <dbReference type="EMBL" id="MEZ0476830.1"/>
    </source>
</evidence>
<evidence type="ECO:0000259" key="13">
    <source>
        <dbReference type="Pfam" id="PF00593"/>
    </source>
</evidence>
<protein>
    <submittedName>
        <fullName evidence="15">TonB-dependent receptor family protein</fullName>
    </submittedName>
</protein>
<proteinExistence type="inferred from homology"/>